<gene>
    <name evidence="1" type="ORF">PG991_012981</name>
</gene>
<protein>
    <submittedName>
        <fullName evidence="1">Uncharacterized protein</fullName>
    </submittedName>
</protein>
<proteinExistence type="predicted"/>
<evidence type="ECO:0000313" key="1">
    <source>
        <dbReference type="EMBL" id="KAK8006684.1"/>
    </source>
</evidence>
<dbReference type="EMBL" id="JAQQWI010000017">
    <property type="protein sequence ID" value="KAK8006684.1"/>
    <property type="molecule type" value="Genomic_DNA"/>
</dbReference>
<name>A0ABR1RCD9_9PEZI</name>
<organism evidence="1 2">
    <name type="scientific">Apiospora marii</name>
    <dbReference type="NCBI Taxonomy" id="335849"/>
    <lineage>
        <taxon>Eukaryota</taxon>
        <taxon>Fungi</taxon>
        <taxon>Dikarya</taxon>
        <taxon>Ascomycota</taxon>
        <taxon>Pezizomycotina</taxon>
        <taxon>Sordariomycetes</taxon>
        <taxon>Xylariomycetidae</taxon>
        <taxon>Amphisphaeriales</taxon>
        <taxon>Apiosporaceae</taxon>
        <taxon>Apiospora</taxon>
    </lineage>
</organism>
<accession>A0ABR1RCD9</accession>
<keyword evidence="2" id="KW-1185">Reference proteome</keyword>
<sequence>MEEAKAKCIAVHTGVPPSEVFVPVIAADGHADAGFEKDAQGLGLIAVYGGHDRTPLELAISTPGTDTLADEPVEKVTVSSPGGYHERVRAASVLVKPGPQVNIPLSD</sequence>
<evidence type="ECO:0000313" key="2">
    <source>
        <dbReference type="Proteomes" id="UP001396898"/>
    </source>
</evidence>
<reference evidence="1 2" key="1">
    <citation type="submission" date="2023-01" db="EMBL/GenBank/DDBJ databases">
        <title>Analysis of 21 Apiospora genomes using comparative genomics revels a genus with tremendous synthesis potential of carbohydrate active enzymes and secondary metabolites.</title>
        <authorList>
            <person name="Sorensen T."/>
        </authorList>
    </citation>
    <scope>NUCLEOTIDE SEQUENCE [LARGE SCALE GENOMIC DNA]</scope>
    <source>
        <strain evidence="1 2">CBS 20057</strain>
    </source>
</reference>
<comment type="caution">
    <text evidence="1">The sequence shown here is derived from an EMBL/GenBank/DDBJ whole genome shotgun (WGS) entry which is preliminary data.</text>
</comment>
<dbReference type="Proteomes" id="UP001396898">
    <property type="component" value="Unassembled WGS sequence"/>
</dbReference>